<keyword evidence="3 8" id="KW-0337">GPI-anchor biosynthesis</keyword>
<gene>
    <name evidence="9" type="primary">RvY_16910-1</name>
    <name evidence="9" type="synonym">RvY_16910.1</name>
    <name evidence="9" type="ORF">RvY_16910</name>
</gene>
<dbReference type="Proteomes" id="UP000186922">
    <property type="component" value="Unassembled WGS sequence"/>
</dbReference>
<feature type="transmembrane region" description="Helical" evidence="8">
    <location>
        <begin position="166"/>
        <end position="184"/>
    </location>
</feature>
<keyword evidence="5" id="KW-0732">Signal</keyword>
<dbReference type="OrthoDB" id="419770at2759"/>
<name>A0A1D1W073_RAMVA</name>
<evidence type="ECO:0000256" key="3">
    <source>
        <dbReference type="ARBA" id="ARBA00022502"/>
    </source>
</evidence>
<comment type="similarity">
    <text evidence="2 8">Belongs to the PGAP3 family.</text>
</comment>
<keyword evidence="7 8" id="KW-0472">Membrane</keyword>
<dbReference type="STRING" id="947166.A0A1D1W073"/>
<comment type="caution">
    <text evidence="8">Lacks conserved residue(s) required for the propagation of feature annotation.</text>
</comment>
<accession>A0A1D1W073</accession>
<comment type="subcellular location">
    <subcellularLocation>
        <location evidence="1">Endomembrane system</location>
        <topology evidence="1">Multi-pass membrane protein</topology>
    </subcellularLocation>
    <subcellularLocation>
        <location evidence="8">Golgi apparatus membrane</location>
        <topology evidence="8">Multi-pass membrane protein</topology>
    </subcellularLocation>
</comment>
<dbReference type="EMBL" id="BDGG01000014">
    <property type="protein sequence ID" value="GAV07015.1"/>
    <property type="molecule type" value="Genomic_DNA"/>
</dbReference>
<dbReference type="GO" id="GO:0005789">
    <property type="term" value="C:endoplasmic reticulum membrane"/>
    <property type="evidence" value="ECO:0007669"/>
    <property type="project" value="TreeGrafter"/>
</dbReference>
<dbReference type="Pfam" id="PF04080">
    <property type="entry name" value="Per1"/>
    <property type="match status" value="1"/>
</dbReference>
<evidence type="ECO:0000256" key="2">
    <source>
        <dbReference type="ARBA" id="ARBA00006387"/>
    </source>
</evidence>
<evidence type="ECO:0000313" key="10">
    <source>
        <dbReference type="Proteomes" id="UP000186922"/>
    </source>
</evidence>
<dbReference type="GO" id="GO:0016788">
    <property type="term" value="F:hydrolase activity, acting on ester bonds"/>
    <property type="evidence" value="ECO:0007669"/>
    <property type="project" value="TreeGrafter"/>
</dbReference>
<reference evidence="9 10" key="1">
    <citation type="journal article" date="2016" name="Nat. Commun.">
        <title>Extremotolerant tardigrade genome and improved radiotolerance of human cultured cells by tardigrade-unique protein.</title>
        <authorList>
            <person name="Hashimoto T."/>
            <person name="Horikawa D.D."/>
            <person name="Saito Y."/>
            <person name="Kuwahara H."/>
            <person name="Kozuka-Hata H."/>
            <person name="Shin-I T."/>
            <person name="Minakuchi Y."/>
            <person name="Ohishi K."/>
            <person name="Motoyama A."/>
            <person name="Aizu T."/>
            <person name="Enomoto A."/>
            <person name="Kondo K."/>
            <person name="Tanaka S."/>
            <person name="Hara Y."/>
            <person name="Koshikawa S."/>
            <person name="Sagara H."/>
            <person name="Miura T."/>
            <person name="Yokobori S."/>
            <person name="Miyagawa K."/>
            <person name="Suzuki Y."/>
            <person name="Kubo T."/>
            <person name="Oyama M."/>
            <person name="Kohara Y."/>
            <person name="Fujiyama A."/>
            <person name="Arakawa K."/>
            <person name="Katayama T."/>
            <person name="Toyoda A."/>
            <person name="Kunieda T."/>
        </authorList>
    </citation>
    <scope>NUCLEOTIDE SEQUENCE [LARGE SCALE GENOMIC DNA]</scope>
    <source>
        <strain evidence="9 10">YOKOZUNA-1</strain>
    </source>
</reference>
<feature type="transmembrane region" description="Helical" evidence="8">
    <location>
        <begin position="76"/>
        <end position="95"/>
    </location>
</feature>
<feature type="transmembrane region" description="Helical" evidence="8">
    <location>
        <begin position="135"/>
        <end position="154"/>
    </location>
</feature>
<dbReference type="PANTHER" id="PTHR13148">
    <property type="entry name" value="PER1-RELATED"/>
    <property type="match status" value="1"/>
</dbReference>
<dbReference type="GO" id="GO:0006506">
    <property type="term" value="P:GPI anchor biosynthetic process"/>
    <property type="evidence" value="ECO:0007669"/>
    <property type="project" value="UniProtKB-KW"/>
</dbReference>
<organism evidence="9 10">
    <name type="scientific">Ramazzottius varieornatus</name>
    <name type="common">Water bear</name>
    <name type="synonym">Tardigrade</name>
    <dbReference type="NCBI Taxonomy" id="947166"/>
    <lineage>
        <taxon>Eukaryota</taxon>
        <taxon>Metazoa</taxon>
        <taxon>Ecdysozoa</taxon>
        <taxon>Tardigrada</taxon>
        <taxon>Eutardigrada</taxon>
        <taxon>Parachela</taxon>
        <taxon>Hypsibioidea</taxon>
        <taxon>Ramazzottiidae</taxon>
        <taxon>Ramazzottius</taxon>
    </lineage>
</organism>
<comment type="function">
    <text evidence="8">Involved in the lipid remodeling steps of GPI-anchor maturation.</text>
</comment>
<evidence type="ECO:0000256" key="4">
    <source>
        <dbReference type="ARBA" id="ARBA00022692"/>
    </source>
</evidence>
<protein>
    <recommendedName>
        <fullName evidence="8">Post-GPI attachment to proteins factor 3</fullName>
    </recommendedName>
</protein>
<feature type="transmembrane region" description="Helical" evidence="8">
    <location>
        <begin position="101"/>
        <end position="123"/>
    </location>
</feature>
<feature type="transmembrane region" description="Helical" evidence="8">
    <location>
        <begin position="16"/>
        <end position="35"/>
    </location>
</feature>
<evidence type="ECO:0000256" key="6">
    <source>
        <dbReference type="ARBA" id="ARBA00022989"/>
    </source>
</evidence>
<keyword evidence="10" id="KW-1185">Reference proteome</keyword>
<dbReference type="InterPro" id="IPR007217">
    <property type="entry name" value="Per1-like"/>
</dbReference>
<dbReference type="PANTHER" id="PTHR13148:SF0">
    <property type="entry name" value="POST-GPI ATTACHMENT TO PROTEINS FACTOR 3"/>
    <property type="match status" value="1"/>
</dbReference>
<proteinExistence type="inferred from homology"/>
<sequence>MLQKFLRAVPKEAPTFYLWRTYAMVSINAWFWSSVFHTRDFPFTEKMDYFCALAAVLFSFYAFLIRLIGYDRTWKWTAPALPLLIFYTYHCYYLTFVRFDYGYNMVANVSVGVLNSIGWLVFCAVRREGRSWKELMPCAVSVLMVDCLMVLELLDFPPLFFTFDAHSLWHLGTAPIAFLWYRFLIEDSLHVHRQERKTGKFL</sequence>
<evidence type="ECO:0000256" key="7">
    <source>
        <dbReference type="ARBA" id="ARBA00023136"/>
    </source>
</evidence>
<evidence type="ECO:0000313" key="9">
    <source>
        <dbReference type="EMBL" id="GAV07015.1"/>
    </source>
</evidence>
<feature type="transmembrane region" description="Helical" evidence="8">
    <location>
        <begin position="47"/>
        <end position="64"/>
    </location>
</feature>
<dbReference type="GO" id="GO:0000139">
    <property type="term" value="C:Golgi membrane"/>
    <property type="evidence" value="ECO:0007669"/>
    <property type="project" value="UniProtKB-SubCell"/>
</dbReference>
<keyword evidence="8" id="KW-0333">Golgi apparatus</keyword>
<keyword evidence="6 8" id="KW-1133">Transmembrane helix</keyword>
<evidence type="ECO:0000256" key="5">
    <source>
        <dbReference type="ARBA" id="ARBA00022729"/>
    </source>
</evidence>
<evidence type="ECO:0000256" key="8">
    <source>
        <dbReference type="RuleBase" id="RU365066"/>
    </source>
</evidence>
<dbReference type="AlphaFoldDB" id="A0A1D1W073"/>
<evidence type="ECO:0000256" key="1">
    <source>
        <dbReference type="ARBA" id="ARBA00004127"/>
    </source>
</evidence>
<keyword evidence="4 8" id="KW-0812">Transmembrane</keyword>
<comment type="caution">
    <text evidence="9">The sequence shown here is derived from an EMBL/GenBank/DDBJ whole genome shotgun (WGS) entry which is preliminary data.</text>
</comment>